<dbReference type="InterPro" id="IPR032432">
    <property type="entry name" value="Radical_SAM_C"/>
</dbReference>
<dbReference type="Pfam" id="PF04055">
    <property type="entry name" value="Radical_SAM"/>
    <property type="match status" value="1"/>
</dbReference>
<dbReference type="SUPFAM" id="SSF102114">
    <property type="entry name" value="Radical SAM enzymes"/>
    <property type="match status" value="1"/>
</dbReference>
<evidence type="ECO:0000256" key="1">
    <source>
        <dbReference type="ARBA" id="ARBA00001966"/>
    </source>
</evidence>
<protein>
    <submittedName>
        <fullName evidence="8">TIGR01212 family radical SAM protein</fullName>
    </submittedName>
</protein>
<dbReference type="SFLD" id="SFLDG01086">
    <property type="entry name" value="elongater_protein-like"/>
    <property type="match status" value="1"/>
</dbReference>
<keyword evidence="4" id="KW-0479">Metal-binding</keyword>
<dbReference type="InterPro" id="IPR023404">
    <property type="entry name" value="rSAM_horseshoe"/>
</dbReference>
<dbReference type="InterPro" id="IPR058240">
    <property type="entry name" value="rSAM_sf"/>
</dbReference>
<dbReference type="Pfam" id="PF16199">
    <property type="entry name" value="Radical_SAM_C"/>
    <property type="match status" value="1"/>
</dbReference>
<reference evidence="8" key="2">
    <citation type="journal article" date="2021" name="PeerJ">
        <title>Extensive microbial diversity within the chicken gut microbiome revealed by metagenomics and culture.</title>
        <authorList>
            <person name="Gilroy R."/>
            <person name="Ravi A."/>
            <person name="Getino M."/>
            <person name="Pursley I."/>
            <person name="Horton D.L."/>
            <person name="Alikhan N.F."/>
            <person name="Baker D."/>
            <person name="Gharbi K."/>
            <person name="Hall N."/>
            <person name="Watson M."/>
            <person name="Adriaenssens E.M."/>
            <person name="Foster-Nyarko E."/>
            <person name="Jarju S."/>
            <person name="Secka A."/>
            <person name="Antonio M."/>
            <person name="Oren A."/>
            <person name="Chaudhuri R.R."/>
            <person name="La Ragione R."/>
            <person name="Hildebrand F."/>
            <person name="Pallen M.J."/>
        </authorList>
    </citation>
    <scope>NUCLEOTIDE SEQUENCE</scope>
    <source>
        <strain evidence="8">1370</strain>
    </source>
</reference>
<dbReference type="PROSITE" id="PS51918">
    <property type="entry name" value="RADICAL_SAM"/>
    <property type="match status" value="1"/>
</dbReference>
<keyword evidence="5" id="KW-0408">Iron</keyword>
<keyword evidence="2" id="KW-0004">4Fe-4S</keyword>
<dbReference type="PANTHER" id="PTHR11135">
    <property type="entry name" value="HISTONE ACETYLTRANSFERASE-RELATED"/>
    <property type="match status" value="1"/>
</dbReference>
<evidence type="ECO:0000256" key="6">
    <source>
        <dbReference type="ARBA" id="ARBA00023014"/>
    </source>
</evidence>
<dbReference type="NCBIfam" id="TIGR01212">
    <property type="entry name" value="TIGR01212 family radical SAM protein"/>
    <property type="match status" value="1"/>
</dbReference>
<dbReference type="InterPro" id="IPR006638">
    <property type="entry name" value="Elp3/MiaA/NifB-like_rSAM"/>
</dbReference>
<dbReference type="SFLD" id="SFLDG01082">
    <property type="entry name" value="B12-binding_domain_containing"/>
    <property type="match status" value="1"/>
</dbReference>
<comment type="cofactor">
    <cofactor evidence="1">
        <name>[4Fe-4S] cluster</name>
        <dbReference type="ChEBI" id="CHEBI:49883"/>
    </cofactor>
</comment>
<dbReference type="Proteomes" id="UP000823960">
    <property type="component" value="Unassembled WGS sequence"/>
</dbReference>
<reference evidence="8" key="1">
    <citation type="submission" date="2020-10" db="EMBL/GenBank/DDBJ databases">
        <authorList>
            <person name="Gilroy R."/>
        </authorList>
    </citation>
    <scope>NUCLEOTIDE SEQUENCE</scope>
    <source>
        <strain evidence="8">1370</strain>
    </source>
</reference>
<evidence type="ECO:0000256" key="4">
    <source>
        <dbReference type="ARBA" id="ARBA00022723"/>
    </source>
</evidence>
<dbReference type="GO" id="GO:0046872">
    <property type="term" value="F:metal ion binding"/>
    <property type="evidence" value="ECO:0007669"/>
    <property type="project" value="UniProtKB-KW"/>
</dbReference>
<gene>
    <name evidence="8" type="ORF">IAD28_01810</name>
</gene>
<evidence type="ECO:0000259" key="7">
    <source>
        <dbReference type="PROSITE" id="PS51918"/>
    </source>
</evidence>
<dbReference type="Gene3D" id="3.80.30.20">
    <property type="entry name" value="tm_1862 like domain"/>
    <property type="match status" value="1"/>
</dbReference>
<evidence type="ECO:0000256" key="2">
    <source>
        <dbReference type="ARBA" id="ARBA00022485"/>
    </source>
</evidence>
<dbReference type="SFLD" id="SFLDG01091">
    <property type="entry name" value="uncharacterized_CHP01210-like"/>
    <property type="match status" value="1"/>
</dbReference>
<keyword evidence="3" id="KW-0949">S-adenosyl-L-methionine</keyword>
<dbReference type="SFLD" id="SFLDS00029">
    <property type="entry name" value="Radical_SAM"/>
    <property type="match status" value="1"/>
</dbReference>
<dbReference type="AlphaFoldDB" id="A0A9D1NQK9"/>
<dbReference type="SMART" id="SM00729">
    <property type="entry name" value="Elp3"/>
    <property type="match status" value="1"/>
</dbReference>
<comment type="caution">
    <text evidence="8">The sequence shown here is derived from an EMBL/GenBank/DDBJ whole genome shotgun (WGS) entry which is preliminary data.</text>
</comment>
<keyword evidence="6" id="KW-0411">Iron-sulfur</keyword>
<dbReference type="InterPro" id="IPR039661">
    <property type="entry name" value="ELP3"/>
</dbReference>
<feature type="domain" description="Radical SAM core" evidence="7">
    <location>
        <begin position="19"/>
        <end position="258"/>
    </location>
</feature>
<evidence type="ECO:0000313" key="9">
    <source>
        <dbReference type="Proteomes" id="UP000823960"/>
    </source>
</evidence>
<dbReference type="GO" id="GO:0051539">
    <property type="term" value="F:4 iron, 4 sulfur cluster binding"/>
    <property type="evidence" value="ECO:0007669"/>
    <property type="project" value="UniProtKB-KW"/>
</dbReference>
<dbReference type="InterPro" id="IPR007197">
    <property type="entry name" value="rSAM"/>
</dbReference>
<proteinExistence type="predicted"/>
<dbReference type="EMBL" id="DVOL01000022">
    <property type="protein sequence ID" value="HIV10416.1"/>
    <property type="molecule type" value="Genomic_DNA"/>
</dbReference>
<evidence type="ECO:0000313" key="8">
    <source>
        <dbReference type="EMBL" id="HIV10416.1"/>
    </source>
</evidence>
<dbReference type="GO" id="GO:0003824">
    <property type="term" value="F:catalytic activity"/>
    <property type="evidence" value="ECO:0007669"/>
    <property type="project" value="InterPro"/>
</dbReference>
<sequence length="307" mass="33708">MIYPDGKRYLSLDSVLKREFGKKTVKVPLNAGLGCPNRDGSKGIGGCIFCSGRCSGEFAGNPCESLYSQFEAVKALYLKKWGETNYIAYLQAGSNTYSDPEALSEIYESCLKLPAVGLSIATRADCITPQIADLLYGISKRTYLTVELGLQSSSDITAGIINRGHTFGEFLTGYGLLFERGIRVCVHIINGLPGETRRDMLKTAGDVARLNPYEIKIHLLHIIKGTAAERMYLDGRLAPMDKNEYTATVCDQLELLPPSTAIGRLTGDGDRKTLIAPMWSTDKKTVLNSISKELSARESFQGKYYSK</sequence>
<evidence type="ECO:0000256" key="3">
    <source>
        <dbReference type="ARBA" id="ARBA00022691"/>
    </source>
</evidence>
<name>A0A9D1NQK9_9FIRM</name>
<evidence type="ECO:0000256" key="5">
    <source>
        <dbReference type="ARBA" id="ARBA00023004"/>
    </source>
</evidence>
<dbReference type="InterPro" id="IPR005911">
    <property type="entry name" value="YhcC-like"/>
</dbReference>
<organism evidence="8 9">
    <name type="scientific">Candidatus Faeciplasma avium</name>
    <dbReference type="NCBI Taxonomy" id="2840798"/>
    <lineage>
        <taxon>Bacteria</taxon>
        <taxon>Bacillati</taxon>
        <taxon>Bacillota</taxon>
        <taxon>Clostridia</taxon>
        <taxon>Eubacteriales</taxon>
        <taxon>Oscillospiraceae</taxon>
        <taxon>Oscillospiraceae incertae sedis</taxon>
        <taxon>Candidatus Faeciplasma</taxon>
    </lineage>
</organism>
<dbReference type="PANTHER" id="PTHR11135:SF1">
    <property type="entry name" value="PROTEIN YHCC"/>
    <property type="match status" value="1"/>
</dbReference>
<accession>A0A9D1NQK9</accession>